<dbReference type="EMBL" id="MU863633">
    <property type="protein sequence ID" value="KAK4101981.1"/>
    <property type="molecule type" value="Genomic_DNA"/>
</dbReference>
<gene>
    <name evidence="2" type="ORF">N658DRAFT_495915</name>
</gene>
<organism evidence="2 3">
    <name type="scientific">Parathielavia hyrcaniae</name>
    <dbReference type="NCBI Taxonomy" id="113614"/>
    <lineage>
        <taxon>Eukaryota</taxon>
        <taxon>Fungi</taxon>
        <taxon>Dikarya</taxon>
        <taxon>Ascomycota</taxon>
        <taxon>Pezizomycotina</taxon>
        <taxon>Sordariomycetes</taxon>
        <taxon>Sordariomycetidae</taxon>
        <taxon>Sordariales</taxon>
        <taxon>Chaetomiaceae</taxon>
        <taxon>Parathielavia</taxon>
    </lineage>
</organism>
<comment type="caution">
    <text evidence="2">The sequence shown here is derived from an EMBL/GenBank/DDBJ whole genome shotgun (WGS) entry which is preliminary data.</text>
</comment>
<dbReference type="Gene3D" id="3.40.30.10">
    <property type="entry name" value="Glutaredoxin"/>
    <property type="match status" value="1"/>
</dbReference>
<dbReference type="AlphaFoldDB" id="A0AAN6T2L1"/>
<dbReference type="InterPro" id="IPR013766">
    <property type="entry name" value="Thioredoxin_domain"/>
</dbReference>
<reference evidence="2" key="2">
    <citation type="submission" date="2023-05" db="EMBL/GenBank/DDBJ databases">
        <authorList>
            <consortium name="Lawrence Berkeley National Laboratory"/>
            <person name="Steindorff A."/>
            <person name="Hensen N."/>
            <person name="Bonometti L."/>
            <person name="Westerberg I."/>
            <person name="Brannstrom I.O."/>
            <person name="Guillou S."/>
            <person name="Cros-Aarteil S."/>
            <person name="Calhoun S."/>
            <person name="Haridas S."/>
            <person name="Kuo A."/>
            <person name="Mondo S."/>
            <person name="Pangilinan J."/>
            <person name="Riley R."/>
            <person name="Labutti K."/>
            <person name="Andreopoulos B."/>
            <person name="Lipzen A."/>
            <person name="Chen C."/>
            <person name="Yanf M."/>
            <person name="Daum C."/>
            <person name="Ng V."/>
            <person name="Clum A."/>
            <person name="Ohm R."/>
            <person name="Martin F."/>
            <person name="Silar P."/>
            <person name="Natvig D."/>
            <person name="Lalanne C."/>
            <person name="Gautier V."/>
            <person name="Ament-Velasquez S.L."/>
            <person name="Kruys A."/>
            <person name="Hutchinson M.I."/>
            <person name="Powell A.J."/>
            <person name="Barry K."/>
            <person name="Miller A.N."/>
            <person name="Grigoriev I.V."/>
            <person name="Debuchy R."/>
            <person name="Gladieux P."/>
            <person name="Thoren M.H."/>
            <person name="Johannesson H."/>
        </authorList>
    </citation>
    <scope>NUCLEOTIDE SEQUENCE</scope>
    <source>
        <strain evidence="2">CBS 757.83</strain>
    </source>
</reference>
<proteinExistence type="predicted"/>
<evidence type="ECO:0000259" key="1">
    <source>
        <dbReference type="PROSITE" id="PS51352"/>
    </source>
</evidence>
<dbReference type="Pfam" id="PF00578">
    <property type="entry name" value="AhpC-TSA"/>
    <property type="match status" value="1"/>
</dbReference>
<accession>A0AAN6T2L1</accession>
<keyword evidence="3" id="KW-1185">Reference proteome</keyword>
<feature type="domain" description="Thioredoxin" evidence="1">
    <location>
        <begin position="1"/>
        <end position="164"/>
    </location>
</feature>
<dbReference type="Proteomes" id="UP001305647">
    <property type="component" value="Unassembled WGS sequence"/>
</dbReference>
<dbReference type="InterPro" id="IPR000866">
    <property type="entry name" value="AhpC/TSA"/>
</dbReference>
<reference evidence="2" key="1">
    <citation type="journal article" date="2023" name="Mol. Phylogenet. Evol.">
        <title>Genome-scale phylogeny and comparative genomics of the fungal order Sordariales.</title>
        <authorList>
            <person name="Hensen N."/>
            <person name="Bonometti L."/>
            <person name="Westerberg I."/>
            <person name="Brannstrom I.O."/>
            <person name="Guillou S."/>
            <person name="Cros-Aarteil S."/>
            <person name="Calhoun S."/>
            <person name="Haridas S."/>
            <person name="Kuo A."/>
            <person name="Mondo S."/>
            <person name="Pangilinan J."/>
            <person name="Riley R."/>
            <person name="LaButti K."/>
            <person name="Andreopoulos B."/>
            <person name="Lipzen A."/>
            <person name="Chen C."/>
            <person name="Yan M."/>
            <person name="Daum C."/>
            <person name="Ng V."/>
            <person name="Clum A."/>
            <person name="Steindorff A."/>
            <person name="Ohm R.A."/>
            <person name="Martin F."/>
            <person name="Silar P."/>
            <person name="Natvig D.O."/>
            <person name="Lalanne C."/>
            <person name="Gautier V."/>
            <person name="Ament-Velasquez S.L."/>
            <person name="Kruys A."/>
            <person name="Hutchinson M.I."/>
            <person name="Powell A.J."/>
            <person name="Barry K."/>
            <person name="Miller A.N."/>
            <person name="Grigoriev I.V."/>
            <person name="Debuchy R."/>
            <person name="Gladieux P."/>
            <person name="Hiltunen Thoren M."/>
            <person name="Johannesson H."/>
        </authorList>
    </citation>
    <scope>NUCLEOTIDE SEQUENCE</scope>
    <source>
        <strain evidence="2">CBS 757.83</strain>
    </source>
</reference>
<name>A0AAN6T2L1_9PEZI</name>
<evidence type="ECO:0000313" key="2">
    <source>
        <dbReference type="EMBL" id="KAK4101981.1"/>
    </source>
</evidence>
<evidence type="ECO:0000313" key="3">
    <source>
        <dbReference type="Proteomes" id="UP001305647"/>
    </source>
</evidence>
<dbReference type="GO" id="GO:0016491">
    <property type="term" value="F:oxidoreductase activity"/>
    <property type="evidence" value="ECO:0007669"/>
    <property type="project" value="InterPro"/>
</dbReference>
<protein>
    <recommendedName>
        <fullName evidence="1">Thioredoxin domain-containing protein</fullName>
    </recommendedName>
</protein>
<dbReference type="InterPro" id="IPR036249">
    <property type="entry name" value="Thioredoxin-like_sf"/>
</dbReference>
<dbReference type="SUPFAM" id="SSF52833">
    <property type="entry name" value="Thioredoxin-like"/>
    <property type="match status" value="1"/>
</dbReference>
<sequence>MSAPSTPNPAQQFDSILGASSFVFLLYYRGHWCPFCIAHLKELVAISDEIKAAGGAVVAATAEAPPELLQKVRSSTGFTDTVIVDPENLLAKELKSRGLVDVAITDSQVYRLRGYKHGMAQPALLVLKSDGTALQRWAIVPALMNLGGATDRPILAEVWEKAQKQLRGEVAVTTESVTNGYTTTGVRHLLGQKLFGR</sequence>
<dbReference type="PROSITE" id="PS51352">
    <property type="entry name" value="THIOREDOXIN_2"/>
    <property type="match status" value="1"/>
</dbReference>
<dbReference type="GO" id="GO:0016209">
    <property type="term" value="F:antioxidant activity"/>
    <property type="evidence" value="ECO:0007669"/>
    <property type="project" value="InterPro"/>
</dbReference>